<proteinExistence type="predicted"/>
<reference evidence="1" key="1">
    <citation type="journal article" date="2014" name="Front. Microbiol.">
        <title>High frequency of phylogenetically diverse reductive dehalogenase-homologous genes in deep subseafloor sedimentary metagenomes.</title>
        <authorList>
            <person name="Kawai M."/>
            <person name="Futagami T."/>
            <person name="Toyoda A."/>
            <person name="Takaki Y."/>
            <person name="Nishi S."/>
            <person name="Hori S."/>
            <person name="Arai W."/>
            <person name="Tsubouchi T."/>
            <person name="Morono Y."/>
            <person name="Uchiyama I."/>
            <person name="Ito T."/>
            <person name="Fujiyama A."/>
            <person name="Inagaki F."/>
            <person name="Takami H."/>
        </authorList>
    </citation>
    <scope>NUCLEOTIDE SEQUENCE</scope>
    <source>
        <strain evidence="1">Expedition CK06-06</strain>
    </source>
</reference>
<gene>
    <name evidence="1" type="ORF">S01H4_45802</name>
</gene>
<sequence>YYLEPDAGRRQFVPVTVKSSVAQAAMIGNPVSMPRVIHLVKRYNELAGCRKVFFVEVSEQDIMDWEIAANRNGHIVCTQGGESLAGLLTAKEQGILDKQDIAVLDSTAHALKFAGFQEMYFAQQFPPDYHISPNPNLINAPVYIDPQDLDKVPAPGEPLEGEDFNRFVKRVAKEIATRLDLKKN</sequence>
<dbReference type="Gene3D" id="3.40.50.1100">
    <property type="match status" value="1"/>
</dbReference>
<organism evidence="1">
    <name type="scientific">marine sediment metagenome</name>
    <dbReference type="NCBI Taxonomy" id="412755"/>
    <lineage>
        <taxon>unclassified sequences</taxon>
        <taxon>metagenomes</taxon>
        <taxon>ecological metagenomes</taxon>
    </lineage>
</organism>
<accession>X1C3Z4</accession>
<evidence type="ECO:0008006" key="2">
    <source>
        <dbReference type="Google" id="ProtNLM"/>
    </source>
</evidence>
<dbReference type="AlphaFoldDB" id="X1C3Z4"/>
<evidence type="ECO:0000313" key="1">
    <source>
        <dbReference type="EMBL" id="GAH02047.1"/>
    </source>
</evidence>
<dbReference type="InterPro" id="IPR036052">
    <property type="entry name" value="TrpB-like_PALP_sf"/>
</dbReference>
<name>X1C3Z4_9ZZZZ</name>
<dbReference type="SUPFAM" id="SSF53686">
    <property type="entry name" value="Tryptophan synthase beta subunit-like PLP-dependent enzymes"/>
    <property type="match status" value="1"/>
</dbReference>
<comment type="caution">
    <text evidence="1">The sequence shown here is derived from an EMBL/GenBank/DDBJ whole genome shotgun (WGS) entry which is preliminary data.</text>
</comment>
<feature type="non-terminal residue" evidence="1">
    <location>
        <position position="1"/>
    </location>
</feature>
<protein>
    <recommendedName>
        <fullName evidence="2">Tryptophan synthase beta chain-like PALP domain-containing protein</fullName>
    </recommendedName>
</protein>
<dbReference type="EMBL" id="BART01025534">
    <property type="protein sequence ID" value="GAH02047.1"/>
    <property type="molecule type" value="Genomic_DNA"/>
</dbReference>